<keyword evidence="2" id="KW-0472">Membrane</keyword>
<protein>
    <submittedName>
        <fullName evidence="3">PAS sensor protein</fullName>
    </submittedName>
</protein>
<reference evidence="4" key="1">
    <citation type="submission" date="2010-02" db="EMBL/GenBank/DDBJ databases">
        <title>Complete sequence of Desulfurivibrio alkaliphilus AHT2.</title>
        <authorList>
            <consortium name="US DOE Joint Genome Institute"/>
            <person name="Pitluck S."/>
            <person name="Chertkov O."/>
            <person name="Detter J.C."/>
            <person name="Han C."/>
            <person name="Tapia R."/>
            <person name="Larimer F."/>
            <person name="Land M."/>
            <person name="Hauser L."/>
            <person name="Kyrpides N."/>
            <person name="Mikhailova N."/>
            <person name="Sorokin D.Y."/>
            <person name="Muyzer G."/>
            <person name="Woyke T."/>
        </authorList>
    </citation>
    <scope>NUCLEOTIDE SEQUENCE [LARGE SCALE GENOMIC DNA]</scope>
    <source>
        <strain evidence="4">DSM 19089 / UNIQEM U267 / AHT2</strain>
    </source>
</reference>
<feature type="transmembrane region" description="Helical" evidence="2">
    <location>
        <begin position="180"/>
        <end position="200"/>
    </location>
</feature>
<keyword evidence="4" id="KW-1185">Reference proteome</keyword>
<evidence type="ECO:0000313" key="3">
    <source>
        <dbReference type="EMBL" id="ADH85355.1"/>
    </source>
</evidence>
<feature type="coiled-coil region" evidence="1">
    <location>
        <begin position="203"/>
        <end position="230"/>
    </location>
</feature>
<dbReference type="KEGG" id="dak:DaAHT2_0649"/>
<dbReference type="InterPro" id="IPR035965">
    <property type="entry name" value="PAS-like_dom_sf"/>
</dbReference>
<keyword evidence="1" id="KW-0175">Coiled coil</keyword>
<dbReference type="InParanoid" id="D6Z1A0"/>
<dbReference type="Proteomes" id="UP000001508">
    <property type="component" value="Chromosome"/>
</dbReference>
<evidence type="ECO:0000256" key="2">
    <source>
        <dbReference type="SAM" id="Phobius"/>
    </source>
</evidence>
<dbReference type="SUPFAM" id="SSF55785">
    <property type="entry name" value="PYP-like sensor domain (PAS domain)"/>
    <property type="match status" value="1"/>
</dbReference>
<dbReference type="HOGENOM" id="CLU_1003726_0_0_7"/>
<organism evidence="3 4">
    <name type="scientific">Desulfurivibrio alkaliphilus (strain DSM 19089 / UNIQEM U267 / AHT2)</name>
    <dbReference type="NCBI Taxonomy" id="589865"/>
    <lineage>
        <taxon>Bacteria</taxon>
        <taxon>Pseudomonadati</taxon>
        <taxon>Thermodesulfobacteriota</taxon>
        <taxon>Desulfobulbia</taxon>
        <taxon>Desulfobulbales</taxon>
        <taxon>Desulfobulbaceae</taxon>
        <taxon>Desulfurivibrio</taxon>
    </lineage>
</organism>
<dbReference type="AlphaFoldDB" id="D6Z1A0"/>
<dbReference type="EMBL" id="CP001940">
    <property type="protein sequence ID" value="ADH85355.1"/>
    <property type="molecule type" value="Genomic_DNA"/>
</dbReference>
<name>D6Z1A0_DESAT</name>
<keyword evidence="2" id="KW-0812">Transmembrane</keyword>
<evidence type="ECO:0000256" key="1">
    <source>
        <dbReference type="SAM" id="Coils"/>
    </source>
</evidence>
<dbReference type="Gene3D" id="3.30.450.20">
    <property type="entry name" value="PAS domain"/>
    <property type="match status" value="1"/>
</dbReference>
<keyword evidence="2" id="KW-1133">Transmembrane helix</keyword>
<sequence length="277" mass="32217">MPVYSNKIFITLLFLLVLLSIPVREVLAQSRQTEILAAADPSLSEQLIQATRENIFGYELFENHGSVMLLIDPRSGDILSANRVARQYYGHHDLTNMKIQQINILSPEQVVAEMRRAESLNRNYFNFRHQLADGAIRDVEVYSYPVFFYETKLLFSLVVDVTDRLLAETMVRQKERTARWVMGGLLFFAVISVGLLWLIVMRQKRHQQILQAKNRQLEKARDEIKILRGIIPICSFCKKIRDEQGAWSKLEQYISRHSEALFSHGICPDCMEEHYLE</sequence>
<dbReference type="STRING" id="589865.DaAHT2_0649"/>
<accession>D6Z1A0</accession>
<proteinExistence type="predicted"/>
<dbReference type="eggNOG" id="COG2203">
    <property type="taxonomic scope" value="Bacteria"/>
</dbReference>
<gene>
    <name evidence="3" type="ordered locus">DaAHT2_0649</name>
</gene>
<evidence type="ECO:0000313" key="4">
    <source>
        <dbReference type="Proteomes" id="UP000001508"/>
    </source>
</evidence>